<keyword evidence="2" id="KW-0472">Membrane</keyword>
<feature type="transmembrane region" description="Helical" evidence="2">
    <location>
        <begin position="12"/>
        <end position="34"/>
    </location>
</feature>
<gene>
    <name evidence="3" type="ORF">GALMADRAFT_133933</name>
</gene>
<accession>A0A067TN86</accession>
<feature type="compositionally biased region" description="Basic and acidic residues" evidence="1">
    <location>
        <begin position="164"/>
        <end position="185"/>
    </location>
</feature>
<sequence>MSVPAPSNPSLIYIGIIAGLVGLGFIGGLMRIIWVKQIRRKAFTASQNVLAAPAPPTLNLATRPQTQRSRSTPALAYSAPVASAPMSPSFNQNPTRPAPQGAIPTSRSQIQPQPPSDQLTANPSLQSTPLPPQPPDQVPADEPMSLLNRMRQVQTLMLEIHRLETASSRDDNRERIEELHRRVADLSDSQDPPPPRNTVAETREPQPYMLDDRID</sequence>
<evidence type="ECO:0000256" key="1">
    <source>
        <dbReference type="SAM" id="MobiDB-lite"/>
    </source>
</evidence>
<dbReference type="OrthoDB" id="3070092at2759"/>
<evidence type="ECO:0000313" key="4">
    <source>
        <dbReference type="Proteomes" id="UP000027222"/>
    </source>
</evidence>
<keyword evidence="2" id="KW-1133">Transmembrane helix</keyword>
<reference evidence="4" key="1">
    <citation type="journal article" date="2014" name="Proc. Natl. Acad. Sci. U.S.A.">
        <title>Extensive sampling of basidiomycete genomes demonstrates inadequacy of the white-rot/brown-rot paradigm for wood decay fungi.</title>
        <authorList>
            <person name="Riley R."/>
            <person name="Salamov A.A."/>
            <person name="Brown D.W."/>
            <person name="Nagy L.G."/>
            <person name="Floudas D."/>
            <person name="Held B.W."/>
            <person name="Levasseur A."/>
            <person name="Lombard V."/>
            <person name="Morin E."/>
            <person name="Otillar R."/>
            <person name="Lindquist E.A."/>
            <person name="Sun H."/>
            <person name="LaButti K.M."/>
            <person name="Schmutz J."/>
            <person name="Jabbour D."/>
            <person name="Luo H."/>
            <person name="Baker S.E."/>
            <person name="Pisabarro A.G."/>
            <person name="Walton J.D."/>
            <person name="Blanchette R.A."/>
            <person name="Henrissat B."/>
            <person name="Martin F."/>
            <person name="Cullen D."/>
            <person name="Hibbett D.S."/>
            <person name="Grigoriev I.V."/>
        </authorList>
    </citation>
    <scope>NUCLEOTIDE SEQUENCE [LARGE SCALE GENOMIC DNA]</scope>
    <source>
        <strain evidence="4">CBS 339.88</strain>
    </source>
</reference>
<keyword evidence="2" id="KW-0812">Transmembrane</keyword>
<feature type="compositionally biased region" description="Polar residues" evidence="1">
    <location>
        <begin position="103"/>
        <end position="122"/>
    </location>
</feature>
<proteinExistence type="predicted"/>
<dbReference type="Proteomes" id="UP000027222">
    <property type="component" value="Unassembled WGS sequence"/>
</dbReference>
<organism evidence="3 4">
    <name type="scientific">Galerina marginata (strain CBS 339.88)</name>
    <dbReference type="NCBI Taxonomy" id="685588"/>
    <lineage>
        <taxon>Eukaryota</taxon>
        <taxon>Fungi</taxon>
        <taxon>Dikarya</taxon>
        <taxon>Basidiomycota</taxon>
        <taxon>Agaricomycotina</taxon>
        <taxon>Agaricomycetes</taxon>
        <taxon>Agaricomycetidae</taxon>
        <taxon>Agaricales</taxon>
        <taxon>Agaricineae</taxon>
        <taxon>Strophariaceae</taxon>
        <taxon>Galerina</taxon>
    </lineage>
</organism>
<name>A0A067TN86_GALM3</name>
<keyword evidence="4" id="KW-1185">Reference proteome</keyword>
<feature type="compositionally biased region" description="Low complexity" evidence="1">
    <location>
        <begin position="76"/>
        <end position="89"/>
    </location>
</feature>
<evidence type="ECO:0000256" key="2">
    <source>
        <dbReference type="SAM" id="Phobius"/>
    </source>
</evidence>
<dbReference type="HOGENOM" id="CLU_1170702_0_0_1"/>
<feature type="region of interest" description="Disordered" evidence="1">
    <location>
        <begin position="164"/>
        <end position="215"/>
    </location>
</feature>
<dbReference type="AlphaFoldDB" id="A0A067TN86"/>
<protein>
    <submittedName>
        <fullName evidence="3">Uncharacterized protein</fullName>
    </submittedName>
</protein>
<evidence type="ECO:0000313" key="3">
    <source>
        <dbReference type="EMBL" id="KDR84690.1"/>
    </source>
</evidence>
<feature type="region of interest" description="Disordered" evidence="1">
    <location>
        <begin position="55"/>
        <end position="142"/>
    </location>
</feature>
<dbReference type="EMBL" id="KL142368">
    <property type="protein sequence ID" value="KDR84690.1"/>
    <property type="molecule type" value="Genomic_DNA"/>
</dbReference>